<dbReference type="EMBL" id="LT607413">
    <property type="protein sequence ID" value="SCE85456.1"/>
    <property type="molecule type" value="Genomic_DNA"/>
</dbReference>
<dbReference type="Gene3D" id="3.20.20.140">
    <property type="entry name" value="Metal-dependent hydrolases"/>
    <property type="match status" value="1"/>
</dbReference>
<evidence type="ECO:0000313" key="2">
    <source>
        <dbReference type="EMBL" id="SCE85456.1"/>
    </source>
</evidence>
<dbReference type="OrthoDB" id="3173428at2"/>
<dbReference type="GO" id="GO:0016810">
    <property type="term" value="F:hydrolase activity, acting on carbon-nitrogen (but not peptide) bonds"/>
    <property type="evidence" value="ECO:0007669"/>
    <property type="project" value="InterPro"/>
</dbReference>
<protein>
    <recommendedName>
        <fullName evidence="1">Amidohydrolase 3 domain-containing protein</fullName>
    </recommendedName>
</protein>
<feature type="domain" description="Amidohydrolase 3" evidence="1">
    <location>
        <begin position="51"/>
        <end position="531"/>
    </location>
</feature>
<keyword evidence="3" id="KW-1185">Reference proteome</keyword>
<dbReference type="Gene3D" id="3.10.310.70">
    <property type="match status" value="1"/>
</dbReference>
<accession>A0A1C4VN98</accession>
<organism evidence="2 3">
    <name type="scientific">Micromonospora echinospora</name>
    <name type="common">Micromonospora purpurea</name>
    <dbReference type="NCBI Taxonomy" id="1877"/>
    <lineage>
        <taxon>Bacteria</taxon>
        <taxon>Bacillati</taxon>
        <taxon>Actinomycetota</taxon>
        <taxon>Actinomycetes</taxon>
        <taxon>Micromonosporales</taxon>
        <taxon>Micromonosporaceae</taxon>
        <taxon>Micromonospora</taxon>
    </lineage>
</organism>
<proteinExistence type="predicted"/>
<evidence type="ECO:0000259" key="1">
    <source>
        <dbReference type="Pfam" id="PF07969"/>
    </source>
</evidence>
<dbReference type="SUPFAM" id="SSF51556">
    <property type="entry name" value="Metallo-dependent hydrolases"/>
    <property type="match status" value="1"/>
</dbReference>
<dbReference type="CDD" id="cd01300">
    <property type="entry name" value="YtcJ_like"/>
    <property type="match status" value="1"/>
</dbReference>
<dbReference type="InterPro" id="IPR013108">
    <property type="entry name" value="Amidohydro_3"/>
</dbReference>
<sequence length="535" mass="57688">MTDTVFENARIHTLDPARPRAEAMLVRGERIVAIGERDACRDRAVGGARRVDLAGMTVLPGLIDSHIHSALYVRGLEQVDLRGTTSLDEALARITRHAASLPPDAWLFGGRWDSHKWARPVQPTRADLDRVCPDRPAVLPSIDGHTTWVNSAALRRLGIDADTPEPAGGQIVRDEHGEPTGILREAAGDAAYDLMRSSLSGDLVAQLRTHLPRLLAVGLTSIHDLDGQDCRAAYETLYARGELPLRVHKSIPSTALDEAIDRGWATGDGDRWLRTGPVKIFTDGALGSHTCLMTEPYEGEPDNHGIAVTPAEEFEQLVAKASGAGIAVAAHAIGDAANRMVLRAYARWQETACTDPASAGAVPRLRHRIEHTQHLRPADVPLLARLGVTASMQPTHCTSDIPLTSRMLAGRDLASYAWRSLLDTGATVAFGSDAPVEDPDPFHGIHAAVTRQQPDGTPPGGVDPHERLDLDAALHGFTAAGAYASYEEHLKGRLRPGMLADFIVLPVDPYQVAPADLRDLVVALTVVGGVVRWER</sequence>
<dbReference type="InParanoid" id="A0A1C4VN98"/>
<dbReference type="Pfam" id="PF07969">
    <property type="entry name" value="Amidohydro_3"/>
    <property type="match status" value="1"/>
</dbReference>
<gene>
    <name evidence="2" type="ORF">GA0070618_1412</name>
</gene>
<reference evidence="3" key="1">
    <citation type="submission" date="2016-06" db="EMBL/GenBank/DDBJ databases">
        <authorList>
            <person name="Varghese N."/>
            <person name="Submissions Spin"/>
        </authorList>
    </citation>
    <scope>NUCLEOTIDE SEQUENCE [LARGE SCALE GENOMIC DNA]</scope>
    <source>
        <strain evidence="3">DSM 43816</strain>
    </source>
</reference>
<dbReference type="Gene3D" id="2.30.40.10">
    <property type="entry name" value="Urease, subunit C, domain 1"/>
    <property type="match status" value="1"/>
</dbReference>
<dbReference type="PANTHER" id="PTHR22642:SF2">
    <property type="entry name" value="PROTEIN LONG AFTER FAR-RED 3"/>
    <property type="match status" value="1"/>
</dbReference>
<dbReference type="AlphaFoldDB" id="A0A1C4VN98"/>
<dbReference type="InterPro" id="IPR032466">
    <property type="entry name" value="Metal_Hydrolase"/>
</dbReference>
<dbReference type="InterPro" id="IPR011059">
    <property type="entry name" value="Metal-dep_hydrolase_composite"/>
</dbReference>
<evidence type="ECO:0000313" key="3">
    <source>
        <dbReference type="Proteomes" id="UP000198253"/>
    </source>
</evidence>
<dbReference type="FunCoup" id="A0A1C4VN98">
    <property type="interactions" value="23"/>
</dbReference>
<dbReference type="InterPro" id="IPR033932">
    <property type="entry name" value="YtcJ-like"/>
</dbReference>
<name>A0A1C4VN98_MICEC</name>
<dbReference type="PANTHER" id="PTHR22642">
    <property type="entry name" value="IMIDAZOLONEPROPIONASE"/>
    <property type="match status" value="1"/>
</dbReference>
<dbReference type="RefSeq" id="WP_088980914.1">
    <property type="nucleotide sequence ID" value="NZ_LT607413.1"/>
</dbReference>
<dbReference type="Proteomes" id="UP000198253">
    <property type="component" value="Chromosome I"/>
</dbReference>
<dbReference type="SUPFAM" id="SSF51338">
    <property type="entry name" value="Composite domain of metallo-dependent hydrolases"/>
    <property type="match status" value="1"/>
</dbReference>